<protein>
    <recommendedName>
        <fullName evidence="2">F-box domain-containing protein</fullName>
    </recommendedName>
</protein>
<feature type="region of interest" description="Disordered" evidence="1">
    <location>
        <begin position="225"/>
        <end position="246"/>
    </location>
</feature>
<evidence type="ECO:0000259" key="2">
    <source>
        <dbReference type="SMART" id="SM00256"/>
    </source>
</evidence>
<dbReference type="HOGENOM" id="CLU_011742_0_0_1"/>
<sequence>MPYPVSHHFGPGYRPPLSTKDLTPEYRAEPTSRCQQRAGLALIHLGDSARQYLDSGLRGADSPSTPHLVSNRPWVSVYHCNSAKRYTVKRPLSFTHVSCGQPGAQRDPLRESYPNRPYTAESLITALAEQSPCLDPPAISLDILQYTAASCRVCEPASHGHERGGPSFPNTMDGACDEPDAPTPSAVSRTSSVVDIKSRMPRPSVVHFLSDDHLNWREREHATFVNPFSPEDPSSRKTSTSSEATAYLRPNAFAGHRDTLVRLHYFTSSDHDNEDTADSDADSFSTALTRQPSRRASLAGANLDLFYPLQVVDAVLQYVAFNDFKAMRLVCRQWRANLPRPKFPGAYLVPREILKEIFSYLTPCDFDAARHTCKAWFLASLDRYVLEPMLRASGCQAALATDLERIHGSFLAERRSWDSRLGPVPADAENAIDTEWLCSRRLATESRLSPDWRGSFLPDDSAQSSRLSKIEEVDFSKVTNPPVSLTKSRFTVSACGRFVLVVSGGDISVYSLCDSEQSLVPVVRLATGFDVLKVSMDTSSERYSVAALLAGRIGMLWDLQGSHIQTRYRDNSGETMSLTMQKDIPGPANYQISTLASVNLPINSHHTHATGVSDSDLAATTMNDYNHPVRATPSPPFLWDEHMRSSESPEEVEDIHAADDANLVQDRLGIPIETRATTVYNNLGSVDDQPRSVAICPNRRCVAFGCRMGIELHWVDALTGGQLNRWFPLAAPSDYLYFLPRRCGMDSKRKLRLISSAAGPVITQLVRSDSTPATSKYWPTPATFGRRQSLTRLFFGNLPFPMSVSGSGDLSGSVSPERAHGAQGVLRTVDCGHFHAVPVSDGFHLIFTDPGSGLLCLGSDAPLGGPTKLVRKIMFIPPGEGGRTPAPRRYSVGKALGWGLRLVAVYDDDQVVLYNIPSDIFGRLQGQRSSTDIWDENSGVVGQSDLIMDSLMNRDEPGPPGGPAVQEAPNTTTAMLGSLCNLQVLSLLVSPTNPWTILRSNPKMVDFLFGSSTEVDWQNFIASTRLGPIKCEEDL</sequence>
<evidence type="ECO:0000256" key="1">
    <source>
        <dbReference type="SAM" id="MobiDB-lite"/>
    </source>
</evidence>
<dbReference type="OrthoDB" id="1689567at2759"/>
<organism evidence="3 4">
    <name type="scientific">Fonsecaea pedrosoi CBS 271.37</name>
    <dbReference type="NCBI Taxonomy" id="1442368"/>
    <lineage>
        <taxon>Eukaryota</taxon>
        <taxon>Fungi</taxon>
        <taxon>Dikarya</taxon>
        <taxon>Ascomycota</taxon>
        <taxon>Pezizomycotina</taxon>
        <taxon>Eurotiomycetes</taxon>
        <taxon>Chaetothyriomycetidae</taxon>
        <taxon>Chaetothyriales</taxon>
        <taxon>Herpotrichiellaceae</taxon>
        <taxon>Fonsecaea</taxon>
    </lineage>
</organism>
<dbReference type="SUPFAM" id="SSF81383">
    <property type="entry name" value="F-box domain"/>
    <property type="match status" value="1"/>
</dbReference>
<dbReference type="InterPro" id="IPR001810">
    <property type="entry name" value="F-box_dom"/>
</dbReference>
<dbReference type="RefSeq" id="XP_013284328.1">
    <property type="nucleotide sequence ID" value="XM_013428874.1"/>
</dbReference>
<dbReference type="VEuPathDB" id="FungiDB:Z517_07136"/>
<feature type="region of interest" description="Disordered" evidence="1">
    <location>
        <begin position="1"/>
        <end position="20"/>
    </location>
</feature>
<dbReference type="AlphaFoldDB" id="A0A0D2GPT0"/>
<dbReference type="SMART" id="SM00256">
    <property type="entry name" value="FBOX"/>
    <property type="match status" value="2"/>
</dbReference>
<feature type="domain" description="F-box" evidence="2">
    <location>
        <begin position="349"/>
        <end position="389"/>
    </location>
</feature>
<dbReference type="GeneID" id="25306626"/>
<name>A0A0D2GPT0_9EURO</name>
<proteinExistence type="predicted"/>
<dbReference type="InterPro" id="IPR036047">
    <property type="entry name" value="F-box-like_dom_sf"/>
</dbReference>
<evidence type="ECO:0000313" key="3">
    <source>
        <dbReference type="EMBL" id="KIW80520.1"/>
    </source>
</evidence>
<dbReference type="EMBL" id="KN846972">
    <property type="protein sequence ID" value="KIW80520.1"/>
    <property type="molecule type" value="Genomic_DNA"/>
</dbReference>
<feature type="domain" description="F-box" evidence="2">
    <location>
        <begin position="307"/>
        <end position="347"/>
    </location>
</feature>
<gene>
    <name evidence="3" type="ORF">Z517_07136</name>
</gene>
<accession>A0A0D2GPT0</accession>
<dbReference type="Proteomes" id="UP000053029">
    <property type="component" value="Unassembled WGS sequence"/>
</dbReference>
<keyword evidence="4" id="KW-1185">Reference proteome</keyword>
<reference evidence="3 4" key="1">
    <citation type="submission" date="2015-01" db="EMBL/GenBank/DDBJ databases">
        <title>The Genome Sequence of Fonsecaea pedrosoi CBS 271.37.</title>
        <authorList>
            <consortium name="The Broad Institute Genomics Platform"/>
            <person name="Cuomo C."/>
            <person name="de Hoog S."/>
            <person name="Gorbushina A."/>
            <person name="Stielow B."/>
            <person name="Teixiera M."/>
            <person name="Abouelleil A."/>
            <person name="Chapman S.B."/>
            <person name="Priest M."/>
            <person name="Young S.K."/>
            <person name="Wortman J."/>
            <person name="Nusbaum C."/>
            <person name="Birren B."/>
        </authorList>
    </citation>
    <scope>NUCLEOTIDE SEQUENCE [LARGE SCALE GENOMIC DNA]</scope>
    <source>
        <strain evidence="3 4">CBS 271.37</strain>
    </source>
</reference>
<evidence type="ECO:0000313" key="4">
    <source>
        <dbReference type="Proteomes" id="UP000053029"/>
    </source>
</evidence>
<dbReference type="Pfam" id="PF12937">
    <property type="entry name" value="F-box-like"/>
    <property type="match status" value="1"/>
</dbReference>
<dbReference type="Gene3D" id="1.20.1280.50">
    <property type="match status" value="1"/>
</dbReference>